<organism evidence="13 14">
    <name type="scientific">Hydrogenovibrio thermophilus</name>
    <dbReference type="NCBI Taxonomy" id="265883"/>
    <lineage>
        <taxon>Bacteria</taxon>
        <taxon>Pseudomonadati</taxon>
        <taxon>Pseudomonadota</taxon>
        <taxon>Gammaproteobacteria</taxon>
        <taxon>Thiotrichales</taxon>
        <taxon>Piscirickettsiaceae</taxon>
        <taxon>Hydrogenovibrio</taxon>
    </lineage>
</organism>
<dbReference type="InterPro" id="IPR017853">
    <property type="entry name" value="GH"/>
</dbReference>
<keyword evidence="6 10" id="KW-0328">Glycosyltransferase</keyword>
<evidence type="ECO:0000313" key="14">
    <source>
        <dbReference type="Proteomes" id="UP000285478"/>
    </source>
</evidence>
<feature type="active site" description="Proton donor" evidence="10 11">
    <location>
        <position position="460"/>
    </location>
</feature>
<evidence type="ECO:0000256" key="4">
    <source>
        <dbReference type="ARBA" id="ARBA00009000"/>
    </source>
</evidence>
<evidence type="ECO:0000256" key="5">
    <source>
        <dbReference type="ARBA" id="ARBA00022600"/>
    </source>
</evidence>
<dbReference type="KEGG" id="htr:EPV75_03170"/>
<comment type="catalytic activity">
    <reaction evidence="1 10">
        <text>Transfers a segment of a (1-&gt;4)-alpha-D-glucan chain to a primary hydroxy group in a similar glucan chain.</text>
        <dbReference type="EC" id="2.4.1.18"/>
    </reaction>
</comment>
<dbReference type="Pfam" id="PF02922">
    <property type="entry name" value="CBM_48"/>
    <property type="match status" value="1"/>
</dbReference>
<dbReference type="CDD" id="cd11322">
    <property type="entry name" value="AmyAc_Glg_BE"/>
    <property type="match status" value="1"/>
</dbReference>
<dbReference type="Gene3D" id="2.60.40.1180">
    <property type="entry name" value="Golgi alpha-mannosidase II"/>
    <property type="match status" value="1"/>
</dbReference>
<keyword evidence="9 10" id="KW-0119">Carbohydrate metabolism</keyword>
<dbReference type="PIRSF" id="PIRSF000463">
    <property type="entry name" value="GlgB"/>
    <property type="match status" value="1"/>
</dbReference>
<dbReference type="Pfam" id="PF00128">
    <property type="entry name" value="Alpha-amylase"/>
    <property type="match status" value="2"/>
</dbReference>
<reference evidence="13 14" key="1">
    <citation type="journal article" date="2018" name="Environ. Microbiol.">
        <title>Genomes of ubiquitous marine and hypersaline Hydrogenovibrio, Thiomicrorhabdus and Thiomicrospira spp. encode a diversity of mechanisms to sustain chemolithoautotrophy in heterogeneous environments.</title>
        <authorList>
            <person name="Scott K.M."/>
            <person name="Williams J."/>
            <person name="Porter C.M.B."/>
            <person name="Russel S."/>
            <person name="Harmer T.L."/>
            <person name="Paul J.H."/>
            <person name="Antonen K.M."/>
            <person name="Bridges M.K."/>
            <person name="Camper G.J."/>
            <person name="Campla C.K."/>
            <person name="Casella L.G."/>
            <person name="Chase E."/>
            <person name="Conrad J.W."/>
            <person name="Cruz M.C."/>
            <person name="Dunlap D.S."/>
            <person name="Duran L."/>
            <person name="Fahsbender E.M."/>
            <person name="Goldsmith D.B."/>
            <person name="Keeley R.F."/>
            <person name="Kondoff M.R."/>
            <person name="Kussy B.I."/>
            <person name="Lane M.K."/>
            <person name="Lawler S."/>
            <person name="Leigh B.A."/>
            <person name="Lewis C."/>
            <person name="Lostal L.M."/>
            <person name="Marking D."/>
            <person name="Mancera P.A."/>
            <person name="McClenthan E.C."/>
            <person name="McIntyre E.A."/>
            <person name="Mine J.A."/>
            <person name="Modi S."/>
            <person name="Moore B.D."/>
            <person name="Morgan W.A."/>
            <person name="Nelson K.M."/>
            <person name="Nguyen K.N."/>
            <person name="Ogburn N."/>
            <person name="Parrino D.G."/>
            <person name="Pedapudi A.D."/>
            <person name="Pelham R.P."/>
            <person name="Preece A.M."/>
            <person name="Rampersad E.A."/>
            <person name="Richardson J.C."/>
            <person name="Rodgers C.M."/>
            <person name="Schaffer B.L."/>
            <person name="Sheridan N.E."/>
            <person name="Solone M.R."/>
            <person name="Staley Z.R."/>
            <person name="Tabuchi M."/>
            <person name="Waide R.J."/>
            <person name="Wanjugi P.W."/>
            <person name="Young S."/>
            <person name="Clum A."/>
            <person name="Daum C."/>
            <person name="Huntemann M."/>
            <person name="Ivanova N."/>
            <person name="Kyrpides N."/>
            <person name="Mikhailova N."/>
            <person name="Palaniappan K."/>
            <person name="Pillay M."/>
            <person name="Reddy T.B.K."/>
            <person name="Shapiro N."/>
            <person name="Stamatis D."/>
            <person name="Varghese N."/>
            <person name="Woyke T."/>
            <person name="Boden R."/>
            <person name="Freyermuth S.K."/>
            <person name="Kerfeld C.A."/>
        </authorList>
    </citation>
    <scope>NUCLEOTIDE SEQUENCE [LARGE SCALE GENOMIC DNA]</scope>
    <source>
        <strain evidence="13 14">JR-2</strain>
    </source>
</reference>
<evidence type="ECO:0000256" key="3">
    <source>
        <dbReference type="ARBA" id="ARBA00004964"/>
    </source>
</evidence>
<dbReference type="SUPFAM" id="SSF51011">
    <property type="entry name" value="Glycosyl hydrolase domain"/>
    <property type="match status" value="1"/>
</dbReference>
<evidence type="ECO:0000256" key="10">
    <source>
        <dbReference type="HAMAP-Rule" id="MF_00685"/>
    </source>
</evidence>
<dbReference type="InterPro" id="IPR013783">
    <property type="entry name" value="Ig-like_fold"/>
</dbReference>
<comment type="similarity">
    <text evidence="4 10">Belongs to the glycosyl hydrolase 13 family. GlgB subfamily.</text>
</comment>
<dbReference type="GO" id="GO:0004553">
    <property type="term" value="F:hydrolase activity, hydrolyzing O-glycosyl compounds"/>
    <property type="evidence" value="ECO:0007669"/>
    <property type="project" value="InterPro"/>
</dbReference>
<dbReference type="AlphaFoldDB" id="A0A410H1G5"/>
<dbReference type="Pfam" id="PF22019">
    <property type="entry name" value="GlgB_N"/>
    <property type="match status" value="1"/>
</dbReference>
<dbReference type="GO" id="GO:0005829">
    <property type="term" value="C:cytosol"/>
    <property type="evidence" value="ECO:0007669"/>
    <property type="project" value="TreeGrafter"/>
</dbReference>
<dbReference type="GO" id="GO:0043169">
    <property type="term" value="F:cation binding"/>
    <property type="evidence" value="ECO:0007669"/>
    <property type="project" value="InterPro"/>
</dbReference>
<evidence type="ECO:0000256" key="1">
    <source>
        <dbReference type="ARBA" id="ARBA00000826"/>
    </source>
</evidence>
<dbReference type="FunFam" id="2.60.40.1180:FF:000002">
    <property type="entry name" value="1,4-alpha-glucan branching enzyme GlgB"/>
    <property type="match status" value="1"/>
</dbReference>
<accession>A0A410H1G5</accession>
<feature type="active site" description="Nucleophile" evidence="10 11">
    <location>
        <position position="407"/>
    </location>
</feature>
<protein>
    <recommendedName>
        <fullName evidence="10">1,4-alpha-glucan branching enzyme GlgB</fullName>
        <ecNumber evidence="10">2.4.1.18</ecNumber>
    </recommendedName>
    <alternativeName>
        <fullName evidence="10">1,4-alpha-D-glucan:1,4-alpha-D-glucan 6-glucosyl-transferase</fullName>
    </alternativeName>
    <alternativeName>
        <fullName evidence="10">Alpha-(1-&gt;4)-glucan branching enzyme</fullName>
    </alternativeName>
    <alternativeName>
        <fullName evidence="10">Glycogen branching enzyme</fullName>
        <shortName evidence="10">BE</shortName>
    </alternativeName>
</protein>
<dbReference type="UniPathway" id="UPA00164"/>
<dbReference type="InterPro" id="IPR006407">
    <property type="entry name" value="GlgB"/>
</dbReference>
<dbReference type="InterPro" id="IPR013780">
    <property type="entry name" value="Glyco_hydro_b"/>
</dbReference>
<dbReference type="HAMAP" id="MF_00685">
    <property type="entry name" value="GlgB"/>
    <property type="match status" value="1"/>
</dbReference>
<comment type="subunit">
    <text evidence="10">Monomer.</text>
</comment>
<dbReference type="FunFam" id="2.60.40.10:FF:000169">
    <property type="entry name" value="1,4-alpha-glucan branching enzyme GlgB"/>
    <property type="match status" value="1"/>
</dbReference>
<dbReference type="PANTHER" id="PTHR43651">
    <property type="entry name" value="1,4-ALPHA-GLUCAN-BRANCHING ENZYME"/>
    <property type="match status" value="1"/>
</dbReference>
<dbReference type="GO" id="GO:0005978">
    <property type="term" value="P:glycogen biosynthetic process"/>
    <property type="evidence" value="ECO:0007669"/>
    <property type="project" value="UniProtKB-UniRule"/>
</dbReference>
<comment type="pathway">
    <text evidence="3 10">Glycan biosynthesis; glycogen biosynthesis.</text>
</comment>
<dbReference type="EMBL" id="CP035033">
    <property type="protein sequence ID" value="QAB14743.1"/>
    <property type="molecule type" value="Genomic_DNA"/>
</dbReference>
<dbReference type="EC" id="2.4.1.18" evidence="10"/>
<dbReference type="InterPro" id="IPR054169">
    <property type="entry name" value="GlgB_N"/>
</dbReference>
<dbReference type="InterPro" id="IPR014756">
    <property type="entry name" value="Ig_E-set"/>
</dbReference>
<keyword evidence="7 10" id="KW-0808">Transferase</keyword>
<dbReference type="Proteomes" id="UP000285478">
    <property type="component" value="Chromosome"/>
</dbReference>
<dbReference type="FunFam" id="3.20.20.80:FF:000003">
    <property type="entry name" value="1,4-alpha-glucan branching enzyme GlgB"/>
    <property type="match status" value="1"/>
</dbReference>
<dbReference type="SUPFAM" id="SSF81296">
    <property type="entry name" value="E set domains"/>
    <property type="match status" value="2"/>
</dbReference>
<evidence type="ECO:0000256" key="9">
    <source>
        <dbReference type="ARBA" id="ARBA00023277"/>
    </source>
</evidence>
<dbReference type="PANTHER" id="PTHR43651:SF3">
    <property type="entry name" value="1,4-ALPHA-GLUCAN-BRANCHING ENZYME"/>
    <property type="match status" value="1"/>
</dbReference>
<evidence type="ECO:0000259" key="12">
    <source>
        <dbReference type="SMART" id="SM00642"/>
    </source>
</evidence>
<keyword evidence="14" id="KW-1185">Reference proteome</keyword>
<proteinExistence type="inferred from homology"/>
<dbReference type="NCBIfam" id="TIGR01515">
    <property type="entry name" value="branching_enzym"/>
    <property type="match status" value="1"/>
</dbReference>
<dbReference type="InterPro" id="IPR004193">
    <property type="entry name" value="Glyco_hydro_13_N"/>
</dbReference>
<dbReference type="NCBIfam" id="NF008967">
    <property type="entry name" value="PRK12313.1"/>
    <property type="match status" value="1"/>
</dbReference>
<comment type="function">
    <text evidence="2 10">Catalyzes the formation of the alpha-1,6-glucosidic linkages in glycogen by scission of a 1,4-alpha-linked oligosaccharide from growing alpha-1,4-glucan chains and the subsequent attachment of the oligosaccharide to the alpha-1,6 position.</text>
</comment>
<keyword evidence="5 10" id="KW-0321">Glycogen metabolism</keyword>
<keyword evidence="8 10" id="KW-0320">Glycogen biosynthesis</keyword>
<dbReference type="Gene3D" id="2.60.40.10">
    <property type="entry name" value="Immunoglobulins"/>
    <property type="match status" value="2"/>
</dbReference>
<sequence length="726" mass="83730">MTQQTVSQTDLQRLIQGTHHDPFQVLGVHPTGQAWEIREWLPTAESAKIDGDIELTRIEGTDLFVGRLTVAQKKKLPPHYTVTWDEADGSTHTAVSPYTFWPQLGELDLHLYAEGRHWQLYDLLGAHVKEIDGIDGVQFSVWAPAAERVSVVGDFNGWNGLRHPMRTNGTSGVWELFIPGLQAGDIYKFEIRNHRTGHSLVKTDPFAKQMELRPKTGSVVCQTTFEWQDQSWMQQREAYDWQHAPVNIYEVHLGSWQRDHDGHFLSYREVAHRLVEYVKWMGYTHIELLPVSEHPLDESWGYQTSGYYAPTSRFGSPDDFRYFVDHCHQNGIGVFLDWVPAHFPKDEFALARFDGTALYEHEDPRKGEHRDWGTYIFNFGRNEVRNFLLANALYWLKEFHIDGLRVDAVASMLYLDYSREAGDWVANEYGGRENLEAIEFLKTLNAEVHSQCPGTVMMAEESTSWPMVSRPTWMGGLGFSMKWNMGWMNDTLDFFEKDPVYRPYHHNQLTFSQMYAYSENFILPLSHDEVVHMKHALVSKMPGDNWQKMANMRLLMAYQSLNPGKKLLFMGSEFAQWQEWSESRGLDWYLCEQSANRGVQLLVRDLNHLYRASSALHARDFESEGFQWIDCHDYEQSVLSFMRISDTEKLICVFNFTPVPRHDYRIGLPEAGAYEEVVNTDAEVYGGSNLGNGGLLHSDDQAWMNLPYSTSLVLPPLGAVVLKRQS</sequence>
<dbReference type="NCBIfam" id="NF003811">
    <property type="entry name" value="PRK05402.1"/>
    <property type="match status" value="1"/>
</dbReference>
<dbReference type="InterPro" id="IPR037439">
    <property type="entry name" value="Branching_enzy"/>
</dbReference>
<dbReference type="InterPro" id="IPR006047">
    <property type="entry name" value="GH13_cat_dom"/>
</dbReference>
<feature type="domain" description="Glycosyl hydrolase family 13 catalytic" evidence="12">
    <location>
        <begin position="250"/>
        <end position="619"/>
    </location>
</feature>
<dbReference type="Pfam" id="PF02806">
    <property type="entry name" value="Alpha-amylase_C"/>
    <property type="match status" value="1"/>
</dbReference>
<evidence type="ECO:0000313" key="13">
    <source>
        <dbReference type="EMBL" id="QAB14743.1"/>
    </source>
</evidence>
<evidence type="ECO:0000256" key="11">
    <source>
        <dbReference type="PIRSR" id="PIRSR000463-1"/>
    </source>
</evidence>
<name>A0A410H1G5_9GAMM</name>
<evidence type="ECO:0000256" key="8">
    <source>
        <dbReference type="ARBA" id="ARBA00023056"/>
    </source>
</evidence>
<dbReference type="Gene3D" id="3.20.20.80">
    <property type="entry name" value="Glycosidases"/>
    <property type="match status" value="1"/>
</dbReference>
<dbReference type="SMART" id="SM00642">
    <property type="entry name" value="Aamy"/>
    <property type="match status" value="1"/>
</dbReference>
<evidence type="ECO:0000256" key="2">
    <source>
        <dbReference type="ARBA" id="ARBA00002953"/>
    </source>
</evidence>
<dbReference type="CDD" id="cd02855">
    <property type="entry name" value="E_set_GBE_prok_N"/>
    <property type="match status" value="1"/>
</dbReference>
<dbReference type="RefSeq" id="WP_128384445.1">
    <property type="nucleotide sequence ID" value="NZ_CP035033.1"/>
</dbReference>
<evidence type="ECO:0000256" key="6">
    <source>
        <dbReference type="ARBA" id="ARBA00022676"/>
    </source>
</evidence>
<evidence type="ECO:0000256" key="7">
    <source>
        <dbReference type="ARBA" id="ARBA00022679"/>
    </source>
</evidence>
<dbReference type="InterPro" id="IPR044143">
    <property type="entry name" value="GlgB_N_E_set_prok"/>
</dbReference>
<dbReference type="InterPro" id="IPR006048">
    <property type="entry name" value="A-amylase/branching_C"/>
</dbReference>
<dbReference type="GO" id="GO:0003844">
    <property type="term" value="F:1,4-alpha-glucan branching enzyme activity"/>
    <property type="evidence" value="ECO:0007669"/>
    <property type="project" value="UniProtKB-UniRule"/>
</dbReference>
<dbReference type="SUPFAM" id="SSF51445">
    <property type="entry name" value="(Trans)glycosidases"/>
    <property type="match status" value="1"/>
</dbReference>
<gene>
    <name evidence="10 13" type="primary">glgB</name>
    <name evidence="13" type="ORF">EPV75_03170</name>
</gene>